<comment type="caution">
    <text evidence="3">The sequence shown here is derived from an EMBL/GenBank/DDBJ whole genome shotgun (WGS) entry which is preliminary data.</text>
</comment>
<feature type="region of interest" description="Disordered" evidence="1">
    <location>
        <begin position="288"/>
        <end position="326"/>
    </location>
</feature>
<evidence type="ECO:0000256" key="1">
    <source>
        <dbReference type="SAM" id="MobiDB-lite"/>
    </source>
</evidence>
<feature type="compositionally biased region" description="Gly residues" evidence="1">
    <location>
        <begin position="288"/>
        <end position="298"/>
    </location>
</feature>
<feature type="compositionally biased region" description="Basic and acidic residues" evidence="1">
    <location>
        <begin position="308"/>
        <end position="326"/>
    </location>
</feature>
<protein>
    <recommendedName>
        <fullName evidence="2">DUF6891 domain-containing protein</fullName>
    </recommendedName>
</protein>
<organism evidence="3 4">
    <name type="scientific">Plantactinospora alkalitolerans</name>
    <dbReference type="NCBI Taxonomy" id="2789879"/>
    <lineage>
        <taxon>Bacteria</taxon>
        <taxon>Bacillati</taxon>
        <taxon>Actinomycetota</taxon>
        <taxon>Actinomycetes</taxon>
        <taxon>Micromonosporales</taxon>
        <taxon>Micromonosporaceae</taxon>
        <taxon>Plantactinospora</taxon>
    </lineage>
</organism>
<reference evidence="3 4" key="1">
    <citation type="submission" date="2020-11" db="EMBL/GenBank/DDBJ databases">
        <title>A novel isolate from a Black sea contaminated sediment with potential to produce alkanes: Plantactinospora alkalitolerans sp. nov.</title>
        <authorList>
            <person name="Carro L."/>
            <person name="Veyisoglu A."/>
            <person name="Guven K."/>
            <person name="Schumann P."/>
            <person name="Klenk H.-P."/>
            <person name="Sahin N."/>
        </authorList>
    </citation>
    <scope>NUCLEOTIDE SEQUENCE [LARGE SCALE GENOMIC DNA]</scope>
    <source>
        <strain evidence="3 4">S1510</strain>
    </source>
</reference>
<dbReference type="Pfam" id="PF21831">
    <property type="entry name" value="DUF6891"/>
    <property type="match status" value="1"/>
</dbReference>
<dbReference type="InterPro" id="IPR054186">
    <property type="entry name" value="DUF6891"/>
</dbReference>
<name>A0ABS0H524_9ACTN</name>
<evidence type="ECO:0000313" key="3">
    <source>
        <dbReference type="EMBL" id="MBF9133566.1"/>
    </source>
</evidence>
<sequence>MDLRGVDDEFRGRVEEYVRWQVALGVAPYAAIVYDTVESFDEDDEDDVELLACDVAATELAAHASTQAGWPEVTDNDRLTLAFRALDLAGIVARESFSCCQNCGVSEIDEEVAEGEAPRGYAFYHQQDAEHAAEGSVLHVAYGPFGQAPSAEIGAEVAAALREQGLPVHWDGDSATRIRVPLAWRRRRTGRLAAVPTTVDDDVDVEIELLDAWSGRYAPGNGPISASWLTGLHLPWIPARTRLGISLDGTTLTVHRDWDVLVGTFADTDRAPVRVGRRDGMALVQLLRGGGGGGGGGAADPDPADPAGPDREDLVEVSWEHSADRQ</sequence>
<accession>A0ABS0H524</accession>
<dbReference type="Proteomes" id="UP000638560">
    <property type="component" value="Unassembled WGS sequence"/>
</dbReference>
<dbReference type="EMBL" id="JADPUN010000278">
    <property type="protein sequence ID" value="MBF9133566.1"/>
    <property type="molecule type" value="Genomic_DNA"/>
</dbReference>
<proteinExistence type="predicted"/>
<dbReference type="RefSeq" id="WP_196205073.1">
    <property type="nucleotide sequence ID" value="NZ_JADPUN010000278.1"/>
</dbReference>
<keyword evidence="4" id="KW-1185">Reference proteome</keyword>
<gene>
    <name evidence="3" type="ORF">I0C86_32205</name>
</gene>
<feature type="domain" description="DUF6891" evidence="2">
    <location>
        <begin position="8"/>
        <end position="188"/>
    </location>
</feature>
<evidence type="ECO:0000313" key="4">
    <source>
        <dbReference type="Proteomes" id="UP000638560"/>
    </source>
</evidence>
<evidence type="ECO:0000259" key="2">
    <source>
        <dbReference type="Pfam" id="PF21831"/>
    </source>
</evidence>